<dbReference type="EMBL" id="CP039346">
    <property type="protein sequence ID" value="QCD81871.1"/>
    <property type="molecule type" value="Genomic_DNA"/>
</dbReference>
<feature type="compositionally biased region" description="Polar residues" evidence="1">
    <location>
        <begin position="1"/>
        <end position="13"/>
    </location>
</feature>
<organism evidence="2 3">
    <name type="scientific">Vigna unguiculata</name>
    <name type="common">Cowpea</name>
    <dbReference type="NCBI Taxonomy" id="3917"/>
    <lineage>
        <taxon>Eukaryota</taxon>
        <taxon>Viridiplantae</taxon>
        <taxon>Streptophyta</taxon>
        <taxon>Embryophyta</taxon>
        <taxon>Tracheophyta</taxon>
        <taxon>Spermatophyta</taxon>
        <taxon>Magnoliopsida</taxon>
        <taxon>eudicotyledons</taxon>
        <taxon>Gunneridae</taxon>
        <taxon>Pentapetalae</taxon>
        <taxon>rosids</taxon>
        <taxon>fabids</taxon>
        <taxon>Fabales</taxon>
        <taxon>Fabaceae</taxon>
        <taxon>Papilionoideae</taxon>
        <taxon>50 kb inversion clade</taxon>
        <taxon>NPAAA clade</taxon>
        <taxon>indigoferoid/millettioid clade</taxon>
        <taxon>Phaseoleae</taxon>
        <taxon>Vigna</taxon>
    </lineage>
</organism>
<proteinExistence type="predicted"/>
<feature type="region of interest" description="Disordered" evidence="1">
    <location>
        <begin position="1"/>
        <end position="35"/>
    </location>
</feature>
<feature type="compositionally biased region" description="Low complexity" evidence="1">
    <location>
        <begin position="25"/>
        <end position="35"/>
    </location>
</feature>
<dbReference type="AlphaFoldDB" id="A0A4D6L0N5"/>
<evidence type="ECO:0000256" key="1">
    <source>
        <dbReference type="SAM" id="MobiDB-lite"/>
    </source>
</evidence>
<dbReference type="Proteomes" id="UP000501690">
    <property type="component" value="Linkage Group LG2"/>
</dbReference>
<keyword evidence="3" id="KW-1185">Reference proteome</keyword>
<sequence length="100" mass="10736">MASQNPNQRNSLYPQVIDSNPDAPSPLLNTNPSSSSQIPLFSDLVQNLFSEDASATGSPSAPLEATKEVLLRIPGAILNLVDKDYSVELTCSDFSVICLR</sequence>
<protein>
    <submittedName>
        <fullName evidence="2">Uncharacterized protein</fullName>
    </submittedName>
</protein>
<evidence type="ECO:0000313" key="2">
    <source>
        <dbReference type="EMBL" id="QCD81871.1"/>
    </source>
</evidence>
<accession>A0A4D6L0N5</accession>
<reference evidence="2 3" key="1">
    <citation type="submission" date="2019-04" db="EMBL/GenBank/DDBJ databases">
        <title>An improved genome assembly and genetic linkage map for asparagus bean, Vigna unguiculata ssp. sesquipedialis.</title>
        <authorList>
            <person name="Xia Q."/>
            <person name="Zhang R."/>
            <person name="Dong Y."/>
        </authorList>
    </citation>
    <scope>NUCLEOTIDE SEQUENCE [LARGE SCALE GENOMIC DNA]</scope>
    <source>
        <tissue evidence="2">Leaf</tissue>
    </source>
</reference>
<name>A0A4D6L0N5_VIGUN</name>
<evidence type="ECO:0000313" key="3">
    <source>
        <dbReference type="Proteomes" id="UP000501690"/>
    </source>
</evidence>
<gene>
    <name evidence="2" type="ORF">DEO72_LG2g2201</name>
</gene>